<dbReference type="Gene3D" id="1.20.1270.30">
    <property type="match status" value="1"/>
</dbReference>
<keyword evidence="1" id="KW-0408">Iron</keyword>
<keyword evidence="7" id="KW-1185">Reference proteome</keyword>
<keyword evidence="1" id="KW-0004">4Fe-4S</keyword>
<comment type="caution">
    <text evidence="6">The sequence shown here is derived from an EMBL/GenBank/DDBJ whole genome shotgun (WGS) entry which is preliminary data.</text>
</comment>
<dbReference type="OrthoDB" id="2613668at2"/>
<gene>
    <name evidence="6" type="ORF">DFP97_11246</name>
</gene>
<evidence type="ECO:0000256" key="1">
    <source>
        <dbReference type="ARBA" id="ARBA00022485"/>
    </source>
</evidence>
<keyword evidence="1" id="KW-0479">Metal-binding</keyword>
<dbReference type="GO" id="GO:0006091">
    <property type="term" value="P:generation of precursor metabolites and energy"/>
    <property type="evidence" value="ECO:0007669"/>
    <property type="project" value="InterPro"/>
</dbReference>
<dbReference type="Proteomes" id="UP000252415">
    <property type="component" value="Unassembled WGS sequence"/>
</dbReference>
<keyword evidence="3" id="KW-0560">Oxidoreductase</keyword>
<feature type="region of interest" description="Disordered" evidence="4">
    <location>
        <begin position="141"/>
        <end position="179"/>
    </location>
</feature>
<sequence length="179" mass="20479">MVRKWFIPALALAVLLSVAPVWAAQSVTALPEVSKADENPKQSEEDSNSKHKHHKGHMTRKDFEVYRLEKLKEIATYFGIQTEGKSAQQLKKEVEAAKVANKDKWEAFKAEHKAKRLEHLRKIAEEHGIKTEGKTAEQLREELFKLHGGKGRRPHRLEDNNQAGEDDGDKQQKDKQNQV</sequence>
<protein>
    <submittedName>
        <fullName evidence="6">Uncharacterized protein</fullName>
    </submittedName>
</protein>
<evidence type="ECO:0000256" key="3">
    <source>
        <dbReference type="ARBA" id="ARBA00023002"/>
    </source>
</evidence>
<keyword evidence="5" id="KW-0732">Signal</keyword>
<name>A0A368VRA9_9BACL</name>
<organism evidence="6 7">
    <name type="scientific">Paenibacillus prosopidis</name>
    <dbReference type="NCBI Taxonomy" id="630520"/>
    <lineage>
        <taxon>Bacteria</taxon>
        <taxon>Bacillati</taxon>
        <taxon>Bacillota</taxon>
        <taxon>Bacilli</taxon>
        <taxon>Bacillales</taxon>
        <taxon>Paenibacillaceae</taxon>
        <taxon>Paenibacillus</taxon>
    </lineage>
</organism>
<dbReference type="RefSeq" id="WP_114381747.1">
    <property type="nucleotide sequence ID" value="NZ_QPJD01000012.1"/>
</dbReference>
<dbReference type="GO" id="GO:0043885">
    <property type="term" value="F:anaerobic carbon-monoxide dehydrogenase activity"/>
    <property type="evidence" value="ECO:0007669"/>
    <property type="project" value="InterPro"/>
</dbReference>
<feature type="region of interest" description="Disordered" evidence="4">
    <location>
        <begin position="32"/>
        <end position="59"/>
    </location>
</feature>
<evidence type="ECO:0000256" key="2">
    <source>
        <dbReference type="ARBA" id="ARBA00022596"/>
    </source>
</evidence>
<dbReference type="AlphaFoldDB" id="A0A368VRA9"/>
<feature type="compositionally biased region" description="Basic and acidic residues" evidence="4">
    <location>
        <begin position="169"/>
        <end position="179"/>
    </location>
</feature>
<feature type="compositionally biased region" description="Basic and acidic residues" evidence="4">
    <location>
        <begin position="34"/>
        <end position="49"/>
    </location>
</feature>
<reference evidence="6 7" key="1">
    <citation type="submission" date="2018-07" db="EMBL/GenBank/DDBJ databases">
        <title>Genomic Encyclopedia of Type Strains, Phase III (KMG-III): the genomes of soil and plant-associated and newly described type strains.</title>
        <authorList>
            <person name="Whitman W."/>
        </authorList>
    </citation>
    <scope>NUCLEOTIDE SEQUENCE [LARGE SCALE GENOMIC DNA]</scope>
    <source>
        <strain evidence="6 7">CECT 7506</strain>
    </source>
</reference>
<proteinExistence type="predicted"/>
<feature type="signal peptide" evidence="5">
    <location>
        <begin position="1"/>
        <end position="23"/>
    </location>
</feature>
<dbReference type="GO" id="GO:0051539">
    <property type="term" value="F:4 iron, 4 sulfur cluster binding"/>
    <property type="evidence" value="ECO:0007669"/>
    <property type="project" value="UniProtKB-KW"/>
</dbReference>
<evidence type="ECO:0000256" key="4">
    <source>
        <dbReference type="SAM" id="MobiDB-lite"/>
    </source>
</evidence>
<evidence type="ECO:0000313" key="7">
    <source>
        <dbReference type="Proteomes" id="UP000252415"/>
    </source>
</evidence>
<feature type="chain" id="PRO_5016909405" evidence="5">
    <location>
        <begin position="24"/>
        <end position="179"/>
    </location>
</feature>
<dbReference type="InterPro" id="IPR016101">
    <property type="entry name" value="CO_DH_a-bundle"/>
</dbReference>
<evidence type="ECO:0000313" key="6">
    <source>
        <dbReference type="EMBL" id="RCW44183.1"/>
    </source>
</evidence>
<keyword evidence="1" id="KW-0411">Iron-sulfur</keyword>
<dbReference type="GO" id="GO:0016151">
    <property type="term" value="F:nickel cation binding"/>
    <property type="evidence" value="ECO:0007669"/>
    <property type="project" value="InterPro"/>
</dbReference>
<accession>A0A368VRA9</accession>
<dbReference type="EMBL" id="QPJD01000012">
    <property type="protein sequence ID" value="RCW44183.1"/>
    <property type="molecule type" value="Genomic_DNA"/>
</dbReference>
<evidence type="ECO:0000256" key="5">
    <source>
        <dbReference type="SAM" id="SignalP"/>
    </source>
</evidence>
<keyword evidence="2" id="KW-0533">Nickel</keyword>